<dbReference type="GO" id="GO:0004803">
    <property type="term" value="F:transposase activity"/>
    <property type="evidence" value="ECO:0007669"/>
    <property type="project" value="InterPro"/>
</dbReference>
<feature type="domain" description="Transposase IS4-like" evidence="1">
    <location>
        <begin position="134"/>
        <end position="365"/>
    </location>
</feature>
<gene>
    <name evidence="3" type="ORF">SAMN05660209_05018</name>
</gene>
<dbReference type="GO" id="GO:0003677">
    <property type="term" value="F:DNA binding"/>
    <property type="evidence" value="ECO:0007669"/>
    <property type="project" value="InterPro"/>
</dbReference>
<dbReference type="Pfam" id="PF13808">
    <property type="entry name" value="DDE_Tnp_1_assoc"/>
    <property type="match status" value="1"/>
</dbReference>
<feature type="domain" description="H repeat-associated protein N-terminal" evidence="2">
    <location>
        <begin position="32"/>
        <end position="114"/>
    </location>
</feature>
<dbReference type="Proteomes" id="UP000198921">
    <property type="component" value="Unassembled WGS sequence"/>
</dbReference>
<evidence type="ECO:0000313" key="4">
    <source>
        <dbReference type="Proteomes" id="UP000198921"/>
    </source>
</evidence>
<dbReference type="STRING" id="1137993.SAMN05660209_05018"/>
<dbReference type="Pfam" id="PF01609">
    <property type="entry name" value="DDE_Tnp_1"/>
    <property type="match status" value="1"/>
</dbReference>
<dbReference type="InterPro" id="IPR032806">
    <property type="entry name" value="YbfD_N"/>
</dbReference>
<evidence type="ECO:0000259" key="2">
    <source>
        <dbReference type="Pfam" id="PF13808"/>
    </source>
</evidence>
<dbReference type="RefSeq" id="WP_091162211.1">
    <property type="nucleotide sequence ID" value="NZ_FNOT01000029.1"/>
</dbReference>
<sequence length="395" mass="41411">MPASASSLSASLPASATVPGPLSAADSIGLVQALKAVPDPRRRRGRRHGLQSVLLLAPQAVMAGASSWVAIAQWAATAPQALGVCGASPSAATFRRVLAAVDITAVEAALTTWVTGRQARARAQQPAGTTAAACRTVLAVDGKTLRGSTAAGGRPTKLVCVYDHAHQLVLTQVAVPGGDEVAAFALALAALPELADVLVTADALHCQRGHADFPATRGGHYLFTVKGNQPLLRQELRCLPWAQAPGTRRRGTGHGRTESRSIKVIDLDGTDAQALFPGARRAIKVVRRRRVGARKPSVEIVYAVTSLDHRGADCRLLADWLQGHWAIENSAHHVRDVTQREDASRIRLGAGPQLMAALRNTATNIARLTGHANIAAAQRTAAWSPTAITEALHAA</sequence>
<proteinExistence type="predicted"/>
<name>A0A1H3R4D8_9ACTN</name>
<dbReference type="InterPro" id="IPR051698">
    <property type="entry name" value="Transposase_11-like"/>
</dbReference>
<dbReference type="EMBL" id="FNOT01000029">
    <property type="protein sequence ID" value="SDZ20373.1"/>
    <property type="molecule type" value="Genomic_DNA"/>
</dbReference>
<dbReference type="PANTHER" id="PTHR30298:SF0">
    <property type="entry name" value="PROTEIN YBFL-RELATED"/>
    <property type="match status" value="1"/>
</dbReference>
<dbReference type="AlphaFoldDB" id="A0A1H3R4D8"/>
<organism evidence="3 4">
    <name type="scientific">Geodermatophilus africanus</name>
    <dbReference type="NCBI Taxonomy" id="1137993"/>
    <lineage>
        <taxon>Bacteria</taxon>
        <taxon>Bacillati</taxon>
        <taxon>Actinomycetota</taxon>
        <taxon>Actinomycetes</taxon>
        <taxon>Geodermatophilales</taxon>
        <taxon>Geodermatophilaceae</taxon>
        <taxon>Geodermatophilus</taxon>
    </lineage>
</organism>
<accession>A0A1H3R4D8</accession>
<keyword evidence="4" id="KW-1185">Reference proteome</keyword>
<dbReference type="PANTHER" id="PTHR30298">
    <property type="entry name" value="H REPEAT-ASSOCIATED PREDICTED TRANSPOSASE"/>
    <property type="match status" value="1"/>
</dbReference>
<dbReference type="OrthoDB" id="3867913at2"/>
<dbReference type="NCBIfam" id="NF033564">
    <property type="entry name" value="transpos_ISAs1"/>
    <property type="match status" value="1"/>
</dbReference>
<reference evidence="4" key="1">
    <citation type="submission" date="2016-10" db="EMBL/GenBank/DDBJ databases">
        <authorList>
            <person name="Varghese N."/>
            <person name="Submissions S."/>
        </authorList>
    </citation>
    <scope>NUCLEOTIDE SEQUENCE [LARGE SCALE GENOMIC DNA]</scope>
    <source>
        <strain evidence="4">DSM 45422</strain>
    </source>
</reference>
<protein>
    <submittedName>
        <fullName evidence="3">Predicted transposase YbfD/YdcC associated with H repeats</fullName>
    </submittedName>
</protein>
<evidence type="ECO:0000259" key="1">
    <source>
        <dbReference type="Pfam" id="PF01609"/>
    </source>
</evidence>
<evidence type="ECO:0000313" key="3">
    <source>
        <dbReference type="EMBL" id="SDZ20373.1"/>
    </source>
</evidence>
<dbReference type="InterPro" id="IPR002559">
    <property type="entry name" value="Transposase_11"/>
</dbReference>
<dbReference type="GO" id="GO:0006313">
    <property type="term" value="P:DNA transposition"/>
    <property type="evidence" value="ECO:0007669"/>
    <property type="project" value="InterPro"/>
</dbReference>
<dbReference type="InterPro" id="IPR047647">
    <property type="entry name" value="ISAs1_transpos"/>
</dbReference>